<feature type="domain" description="Phosphatidic acid phosphatase type 2/haloperoxidase" evidence="1">
    <location>
        <begin position="301"/>
        <end position="431"/>
    </location>
</feature>
<dbReference type="Gene3D" id="1.10.606.20">
    <property type="match status" value="1"/>
</dbReference>
<accession>A0A556MVX4</accession>
<dbReference type="Pfam" id="PF01569">
    <property type="entry name" value="PAP2"/>
    <property type="match status" value="1"/>
</dbReference>
<dbReference type="SUPFAM" id="SSF48317">
    <property type="entry name" value="Acid phosphatase/Vanadium-dependent haloperoxidase"/>
    <property type="match status" value="1"/>
</dbReference>
<reference evidence="2 3" key="1">
    <citation type="submission" date="2019-07" db="EMBL/GenBank/DDBJ databases">
        <authorList>
            <person name="Huq M.A."/>
        </authorList>
    </citation>
    <scope>NUCLEOTIDE SEQUENCE [LARGE SCALE GENOMIC DNA]</scope>
    <source>
        <strain evidence="2 3">MAH-19</strain>
    </source>
</reference>
<evidence type="ECO:0000313" key="2">
    <source>
        <dbReference type="EMBL" id="TSJ44084.1"/>
    </source>
</evidence>
<dbReference type="GO" id="GO:0004601">
    <property type="term" value="F:peroxidase activity"/>
    <property type="evidence" value="ECO:0007669"/>
    <property type="project" value="UniProtKB-KW"/>
</dbReference>
<organism evidence="2 3">
    <name type="scientific">Mucilaginibacter corticis</name>
    <dbReference type="NCBI Taxonomy" id="2597670"/>
    <lineage>
        <taxon>Bacteria</taxon>
        <taxon>Pseudomonadati</taxon>
        <taxon>Bacteroidota</taxon>
        <taxon>Sphingobacteriia</taxon>
        <taxon>Sphingobacteriales</taxon>
        <taxon>Sphingobacteriaceae</taxon>
        <taxon>Mucilaginibacter</taxon>
    </lineage>
</organism>
<comment type="caution">
    <text evidence="2">The sequence shown here is derived from an EMBL/GenBank/DDBJ whole genome shotgun (WGS) entry which is preliminary data.</text>
</comment>
<dbReference type="InterPro" id="IPR000326">
    <property type="entry name" value="PAP2/HPO"/>
</dbReference>
<sequence>MKRIAIFCALLIFLLGCKKKETYPQLTNKDIQKVLDQMTAYMMHDVTNPPLAARFYSYACISGYTVLALNDKKVVPLKGLLNKFPDIKKPLDSGEYAYQLSALLAMAETAKKMQPSGKKFADFEAKLLDSCRKIGFSDDVIAHSQSYAVQIAKQVLAYAKKDRYNRISNYPRYTPLVGEGYWYPTPPAFFAPVEPYFRTVRTFIIDTSSQFIPVRPVPYSKDKNSLFCKMLDSNYVDGGKNLTEDHKKIAAFWDCNPFAVDTKGHLMLGLKKISPGAHWMGIAGIACQQSKLSFSKTMEVYSMLTFGLTDSFIGCWDEKYRSNRIRPESAIRKLIDPLWKPFLQTPPFPEYLSGHSYISSTAATILTYYFGDNYKYTDSVEEKYGVKERSFTSFKQASQEAAISRYWGGIHFMDSVNNGYTLGADVGNFIVAKLKDHKFKPAE</sequence>
<proteinExistence type="predicted"/>
<dbReference type="OrthoDB" id="9780455at2"/>
<dbReference type="RefSeq" id="WP_144247648.1">
    <property type="nucleotide sequence ID" value="NZ_VLPK01000001.1"/>
</dbReference>
<evidence type="ECO:0000313" key="3">
    <source>
        <dbReference type="Proteomes" id="UP000318733"/>
    </source>
</evidence>
<dbReference type="Proteomes" id="UP000318733">
    <property type="component" value="Unassembled WGS sequence"/>
</dbReference>
<dbReference type="CDD" id="cd03398">
    <property type="entry name" value="PAP2_haloperoxidase"/>
    <property type="match status" value="1"/>
</dbReference>
<dbReference type="PANTHER" id="PTHR34599:SF2">
    <property type="entry name" value="TRAF-TYPE DOMAIN-CONTAINING PROTEIN"/>
    <property type="match status" value="1"/>
</dbReference>
<dbReference type="InterPro" id="IPR052559">
    <property type="entry name" value="V-haloperoxidase"/>
</dbReference>
<dbReference type="PROSITE" id="PS51257">
    <property type="entry name" value="PROKAR_LIPOPROTEIN"/>
    <property type="match status" value="1"/>
</dbReference>
<name>A0A556MVX4_9SPHI</name>
<keyword evidence="2" id="KW-0560">Oxidoreductase</keyword>
<dbReference type="EMBL" id="VLPK01000001">
    <property type="protein sequence ID" value="TSJ44084.1"/>
    <property type="molecule type" value="Genomic_DNA"/>
</dbReference>
<gene>
    <name evidence="2" type="ORF">FO440_07885</name>
</gene>
<dbReference type="InterPro" id="IPR036938">
    <property type="entry name" value="PAP2/HPO_sf"/>
</dbReference>
<dbReference type="AlphaFoldDB" id="A0A556MVX4"/>
<keyword evidence="2" id="KW-0575">Peroxidase</keyword>
<keyword evidence="3" id="KW-1185">Reference proteome</keyword>
<evidence type="ECO:0000259" key="1">
    <source>
        <dbReference type="Pfam" id="PF01569"/>
    </source>
</evidence>
<dbReference type="PANTHER" id="PTHR34599">
    <property type="entry name" value="PEROXIDASE-RELATED"/>
    <property type="match status" value="1"/>
</dbReference>
<protein>
    <submittedName>
        <fullName evidence="2">Vanadium-dependent haloperoxidase</fullName>
    </submittedName>
</protein>